<protein>
    <submittedName>
        <fullName evidence="2">Uncharacterized protein</fullName>
    </submittedName>
</protein>
<evidence type="ECO:0000313" key="2">
    <source>
        <dbReference type="EMBL" id="CAJ1396645.1"/>
    </source>
</evidence>
<reference evidence="2" key="1">
    <citation type="submission" date="2023-08" db="EMBL/GenBank/DDBJ databases">
        <authorList>
            <person name="Chen Y."/>
            <person name="Shah S."/>
            <person name="Dougan E. K."/>
            <person name="Thang M."/>
            <person name="Chan C."/>
        </authorList>
    </citation>
    <scope>NUCLEOTIDE SEQUENCE</scope>
</reference>
<keyword evidence="3" id="KW-1185">Reference proteome</keyword>
<dbReference type="Proteomes" id="UP001178507">
    <property type="component" value="Unassembled WGS sequence"/>
</dbReference>
<gene>
    <name evidence="2" type="ORF">EVOR1521_LOCUS20840</name>
</gene>
<comment type="caution">
    <text evidence="2">The sequence shown here is derived from an EMBL/GenBank/DDBJ whole genome shotgun (WGS) entry which is preliminary data.</text>
</comment>
<accession>A0AA36J176</accession>
<dbReference type="EMBL" id="CAUJNA010003239">
    <property type="protein sequence ID" value="CAJ1396645.1"/>
    <property type="molecule type" value="Genomic_DNA"/>
</dbReference>
<feature type="compositionally biased region" description="Polar residues" evidence="1">
    <location>
        <begin position="23"/>
        <end position="36"/>
    </location>
</feature>
<dbReference type="AlphaFoldDB" id="A0AA36J176"/>
<evidence type="ECO:0000313" key="3">
    <source>
        <dbReference type="Proteomes" id="UP001178507"/>
    </source>
</evidence>
<sequence length="143" mass="15429">MAALNLSFDMFDAAAYETDSDSNHSQSTQSKVRLSGTEFLSASPSRDGLEIGAQIRRSVLSSQSRNRKVIAPPPKEPAPIFIAELPPSMKVPTPLVSAGLNPFIPAKKRLSFADELGESNQGFQFISEPVIIRASDLASLRQA</sequence>
<proteinExistence type="predicted"/>
<feature type="region of interest" description="Disordered" evidence="1">
    <location>
        <begin position="17"/>
        <end position="36"/>
    </location>
</feature>
<name>A0AA36J176_9DINO</name>
<evidence type="ECO:0000256" key="1">
    <source>
        <dbReference type="SAM" id="MobiDB-lite"/>
    </source>
</evidence>
<organism evidence="2 3">
    <name type="scientific">Effrenium voratum</name>
    <dbReference type="NCBI Taxonomy" id="2562239"/>
    <lineage>
        <taxon>Eukaryota</taxon>
        <taxon>Sar</taxon>
        <taxon>Alveolata</taxon>
        <taxon>Dinophyceae</taxon>
        <taxon>Suessiales</taxon>
        <taxon>Symbiodiniaceae</taxon>
        <taxon>Effrenium</taxon>
    </lineage>
</organism>